<keyword evidence="4" id="KW-0547">Nucleotide-binding</keyword>
<dbReference type="PANTHER" id="PTHR43334:SF2">
    <property type="entry name" value="ACETATE--COA LIGASE [ADP-FORMING]"/>
    <property type="match status" value="1"/>
</dbReference>
<gene>
    <name evidence="7" type="ORF">APZ16_02225</name>
</gene>
<dbReference type="Gene3D" id="3.40.50.720">
    <property type="entry name" value="NAD(P)-binding Rossmann-like Domain"/>
    <property type="match status" value="1"/>
</dbReference>
<evidence type="ECO:0000256" key="2">
    <source>
        <dbReference type="ARBA" id="ARBA00012957"/>
    </source>
</evidence>
<evidence type="ECO:0000256" key="3">
    <source>
        <dbReference type="ARBA" id="ARBA00022598"/>
    </source>
</evidence>
<keyword evidence="3" id="KW-0436">Ligase</keyword>
<comment type="caution">
    <text evidence="7">The sequence shown here is derived from an EMBL/GenBank/DDBJ whole genome shotgun (WGS) entry which is preliminary data.</text>
</comment>
<feature type="domain" description="CoA-binding" evidence="6">
    <location>
        <begin position="6"/>
        <end position="101"/>
    </location>
</feature>
<dbReference type="SUPFAM" id="SSF52210">
    <property type="entry name" value="Succinyl-CoA synthetase domains"/>
    <property type="match status" value="2"/>
</dbReference>
<dbReference type="EC" id="6.2.1.13" evidence="2"/>
<dbReference type="Pfam" id="PF19045">
    <property type="entry name" value="Ligase_CoA_2"/>
    <property type="match status" value="1"/>
</dbReference>
<dbReference type="SUPFAM" id="SSF51735">
    <property type="entry name" value="NAD(P)-binding Rossmann-fold domains"/>
    <property type="match status" value="1"/>
</dbReference>
<dbReference type="AlphaFoldDB" id="A0A147JW91"/>
<dbReference type="InterPro" id="IPR016102">
    <property type="entry name" value="Succinyl-CoA_synth-like"/>
</dbReference>
<dbReference type="InterPro" id="IPR036291">
    <property type="entry name" value="NAD(P)-bd_dom_sf"/>
</dbReference>
<evidence type="ECO:0000313" key="8">
    <source>
        <dbReference type="Proteomes" id="UP000074294"/>
    </source>
</evidence>
<dbReference type="SMART" id="SM00881">
    <property type="entry name" value="CoA_binding"/>
    <property type="match status" value="1"/>
</dbReference>
<evidence type="ECO:0000256" key="1">
    <source>
        <dbReference type="ARBA" id="ARBA00001619"/>
    </source>
</evidence>
<dbReference type="Proteomes" id="UP000074294">
    <property type="component" value="Unassembled WGS sequence"/>
</dbReference>
<organism evidence="7 8">
    <name type="scientific">Hadarchaeum yellowstonense</name>
    <dbReference type="NCBI Taxonomy" id="1776334"/>
    <lineage>
        <taxon>Archaea</taxon>
        <taxon>Methanobacteriati</taxon>
        <taxon>Candidatus Hadarchaeota</taxon>
        <taxon>Candidatus Hadarchaeia</taxon>
        <taxon>Candidatus Hadarchaeales</taxon>
        <taxon>Candidatus Hadarchaeaceae</taxon>
        <taxon>Candidatus Hadarchaeum</taxon>
    </lineage>
</organism>
<accession>A0A147JW91</accession>
<name>A0A147JW91_HADYE</name>
<dbReference type="Pfam" id="PF13607">
    <property type="entry name" value="Succ_CoA_lig"/>
    <property type="match status" value="1"/>
</dbReference>
<dbReference type="PANTHER" id="PTHR43334">
    <property type="entry name" value="ACETATE--COA LIGASE [ADP-FORMING]"/>
    <property type="match status" value="1"/>
</dbReference>
<evidence type="ECO:0000313" key="7">
    <source>
        <dbReference type="EMBL" id="KUO40694.1"/>
    </source>
</evidence>
<comment type="catalytic activity">
    <reaction evidence="1">
        <text>acetate + ATP + CoA = acetyl-CoA + ADP + phosphate</text>
        <dbReference type="Rhea" id="RHEA:15081"/>
        <dbReference type="ChEBI" id="CHEBI:30089"/>
        <dbReference type="ChEBI" id="CHEBI:30616"/>
        <dbReference type="ChEBI" id="CHEBI:43474"/>
        <dbReference type="ChEBI" id="CHEBI:57287"/>
        <dbReference type="ChEBI" id="CHEBI:57288"/>
        <dbReference type="ChEBI" id="CHEBI:456216"/>
        <dbReference type="EC" id="6.2.1.13"/>
    </reaction>
</comment>
<dbReference type="STRING" id="1776334.APZ16_02225"/>
<evidence type="ECO:0000256" key="5">
    <source>
        <dbReference type="ARBA" id="ARBA00022840"/>
    </source>
</evidence>
<dbReference type="Gene3D" id="3.40.50.261">
    <property type="entry name" value="Succinyl-CoA synthetase domains"/>
    <property type="match status" value="2"/>
</dbReference>
<proteinExistence type="predicted"/>
<sequence length="449" mass="47005">MTLKSFFEPSSVAVIGASREPGKLGHEIFKNIVDAGYKGKLYPVNPKAADVLGIKCYSSIREVPDEVELAVIVVPARFVPSVISDCGEKGVKAAVVISGGFGETGAQGADLERQLVAAARKAGIRVVGPNCQGVNSTAVGLCASWPLVRTKGPISVISQSGTVLAAIACWAEEEKVGVDKMVALGNKCDVDETELLEYFSNEPTTKVIALYIEGVRDGRKFFRVARAAAEKKPVVVLKSGKTAKGAKAVASHTRSLAGKDAIFDSVFKQAGIQRVSSVEELYDVCKAFAGLPLPSGNKVAIITSSGGSGILALDACEELGMNAPDLPVEVSERLKEKLPSECILRNPLDLTGSATSQMYDEALTALGEANAVDAFITIIGDPMPGISDVIFKHVSQGKTIVTVMLGGGKAEAEEKAKLAGYGIPVYSDPVRGAKALAACVRRALKISRG</sequence>
<dbReference type="InterPro" id="IPR003781">
    <property type="entry name" value="CoA-bd"/>
</dbReference>
<dbReference type="InterPro" id="IPR051538">
    <property type="entry name" value="Acyl-CoA_Synth/Transferase"/>
</dbReference>
<dbReference type="GO" id="GO:0043758">
    <property type="term" value="F:acetate-CoA ligase (ADP-forming) activity"/>
    <property type="evidence" value="ECO:0007669"/>
    <property type="project" value="UniProtKB-EC"/>
</dbReference>
<evidence type="ECO:0000256" key="4">
    <source>
        <dbReference type="ARBA" id="ARBA00022741"/>
    </source>
</evidence>
<dbReference type="GO" id="GO:0005524">
    <property type="term" value="F:ATP binding"/>
    <property type="evidence" value="ECO:0007669"/>
    <property type="project" value="UniProtKB-KW"/>
</dbReference>
<dbReference type="Pfam" id="PF13380">
    <property type="entry name" value="CoA_binding_2"/>
    <property type="match status" value="1"/>
</dbReference>
<keyword evidence="5" id="KW-0067">ATP-binding</keyword>
<evidence type="ECO:0000259" key="6">
    <source>
        <dbReference type="SMART" id="SM00881"/>
    </source>
</evidence>
<dbReference type="EMBL" id="LQMQ01000037">
    <property type="protein sequence ID" value="KUO40694.1"/>
    <property type="molecule type" value="Genomic_DNA"/>
</dbReference>
<dbReference type="InterPro" id="IPR032875">
    <property type="entry name" value="Succ_CoA_lig_flav_dom"/>
</dbReference>
<dbReference type="InterPro" id="IPR043938">
    <property type="entry name" value="Ligase_CoA_dom"/>
</dbReference>
<reference evidence="7 8" key="1">
    <citation type="journal article" date="2016" name="Nat. Microbiol.">
        <title>Genomic inference of the metabolism of cosmopolitan subsurface Archaea, Hadesarchaea.</title>
        <authorList>
            <person name="Baker B.J."/>
            <person name="Saw J.H."/>
            <person name="Lind A.E."/>
            <person name="Lazar C.S."/>
            <person name="Hinrichs K.-U."/>
            <person name="Teske A.P."/>
            <person name="Ettema T.J."/>
        </authorList>
    </citation>
    <scope>NUCLEOTIDE SEQUENCE [LARGE SCALE GENOMIC DNA]</scope>
</reference>
<protein>
    <recommendedName>
        <fullName evidence="2">acetate--CoA ligase (ADP-forming)</fullName>
        <ecNumber evidence="2">6.2.1.13</ecNumber>
    </recommendedName>
</protein>